<dbReference type="InterPro" id="IPR054687">
    <property type="entry name" value="Two-CW_dom"/>
</dbReference>
<proteinExistence type="predicted"/>
<comment type="caution">
    <text evidence="1">The sequence shown here is derived from an EMBL/GenBank/DDBJ whole genome shotgun (WGS) entry which is preliminary data.</text>
</comment>
<sequence>MNCWEYKQCGREKGGIHAEKKGICPAYPDHGKGCARVAGTLCGGKVQGEFVMKLLTCIKCDFYQSENYDKSYGAVKEAV</sequence>
<dbReference type="NCBIfam" id="NF045718">
    <property type="entry name" value="two_CW_domain"/>
    <property type="match status" value="1"/>
</dbReference>
<evidence type="ECO:0000313" key="1">
    <source>
        <dbReference type="EMBL" id="RWX43834.1"/>
    </source>
</evidence>
<name>A0A444ISJ2_9BACT</name>
<accession>A0A444ISJ2</accession>
<gene>
    <name evidence="1" type="ORF">H206_02966</name>
</gene>
<dbReference type="Proteomes" id="UP000287853">
    <property type="component" value="Unassembled WGS sequence"/>
</dbReference>
<protein>
    <submittedName>
        <fullName evidence="1">Uncharacterized protein</fullName>
    </submittedName>
</protein>
<dbReference type="AlphaFoldDB" id="A0A444ISJ2"/>
<evidence type="ECO:0000313" key="2">
    <source>
        <dbReference type="Proteomes" id="UP000287853"/>
    </source>
</evidence>
<keyword evidence="2" id="KW-1185">Reference proteome</keyword>
<dbReference type="EMBL" id="MTKO01000108">
    <property type="protein sequence ID" value="RWX43834.1"/>
    <property type="molecule type" value="Genomic_DNA"/>
</dbReference>
<organism evidence="1 2">
    <name type="scientific">Candidatus Electrothrix aarhusensis</name>
    <dbReference type="NCBI Taxonomy" id="1859131"/>
    <lineage>
        <taxon>Bacteria</taxon>
        <taxon>Pseudomonadati</taxon>
        <taxon>Thermodesulfobacteriota</taxon>
        <taxon>Desulfobulbia</taxon>
        <taxon>Desulfobulbales</taxon>
        <taxon>Desulfobulbaceae</taxon>
        <taxon>Candidatus Electrothrix</taxon>
    </lineage>
</organism>
<reference evidence="1 2" key="1">
    <citation type="submission" date="2017-01" db="EMBL/GenBank/DDBJ databases">
        <title>The cable genome- insights into the physiology and evolution of filamentous bacteria capable of sulfide oxidation via long distance electron transfer.</title>
        <authorList>
            <person name="Schreiber L."/>
            <person name="Bjerg J.T."/>
            <person name="Boggild A."/>
            <person name="Van De Vossenberg J."/>
            <person name="Meysman F."/>
            <person name="Nielsen L.P."/>
            <person name="Schramm A."/>
            <person name="Kjeldsen K.U."/>
        </authorList>
    </citation>
    <scope>NUCLEOTIDE SEQUENCE [LARGE SCALE GENOMIC DNA]</scope>
    <source>
        <strain evidence="1">MCF</strain>
    </source>
</reference>